<evidence type="ECO:0000313" key="8">
    <source>
        <dbReference type="EMBL" id="TQL33667.1"/>
    </source>
</evidence>
<evidence type="ECO:0000256" key="4">
    <source>
        <dbReference type="ARBA" id="ARBA00022898"/>
    </source>
</evidence>
<dbReference type="Gene3D" id="1.20.1650.10">
    <property type="entry name" value="PLP-dependent transferases"/>
    <property type="match status" value="1"/>
</dbReference>
<comment type="similarity">
    <text evidence="2 7">Belongs to the group II decarboxylase family.</text>
</comment>
<dbReference type="InterPro" id="IPR015421">
    <property type="entry name" value="PyrdxlP-dep_Trfase_major"/>
</dbReference>
<reference evidence="8 9" key="1">
    <citation type="submission" date="2019-06" db="EMBL/GenBank/DDBJ databases">
        <title>Sequencing the genomes of 1000 actinobacteria strains.</title>
        <authorList>
            <person name="Klenk H.-P."/>
        </authorList>
    </citation>
    <scope>NUCLEOTIDE SEQUENCE [LARGE SCALE GENOMIC DNA]</scope>
    <source>
        <strain evidence="8 9">DSM 24617</strain>
    </source>
</reference>
<dbReference type="AlphaFoldDB" id="A0A542XCX3"/>
<dbReference type="InterPro" id="IPR002129">
    <property type="entry name" value="PyrdxlP-dep_de-COase"/>
</dbReference>
<comment type="cofactor">
    <cofactor evidence="1 6 7">
        <name>pyridoxal 5'-phosphate</name>
        <dbReference type="ChEBI" id="CHEBI:597326"/>
    </cofactor>
</comment>
<proteinExistence type="inferred from homology"/>
<dbReference type="Proteomes" id="UP000318336">
    <property type="component" value="Unassembled WGS sequence"/>
</dbReference>
<dbReference type="InterPro" id="IPR010977">
    <property type="entry name" value="Aromatic_deC"/>
</dbReference>
<evidence type="ECO:0000256" key="3">
    <source>
        <dbReference type="ARBA" id="ARBA00022793"/>
    </source>
</evidence>
<dbReference type="GO" id="GO:0005737">
    <property type="term" value="C:cytoplasm"/>
    <property type="evidence" value="ECO:0007669"/>
    <property type="project" value="TreeGrafter"/>
</dbReference>
<dbReference type="InterPro" id="IPR015424">
    <property type="entry name" value="PyrdxlP-dep_Trfase"/>
</dbReference>
<keyword evidence="3" id="KW-0210">Decarboxylase</keyword>
<evidence type="ECO:0000256" key="6">
    <source>
        <dbReference type="PIRSR" id="PIRSR602129-50"/>
    </source>
</evidence>
<dbReference type="EMBL" id="VFOK01000001">
    <property type="protein sequence ID" value="TQL33667.1"/>
    <property type="molecule type" value="Genomic_DNA"/>
</dbReference>
<dbReference type="Pfam" id="PF00282">
    <property type="entry name" value="Pyridoxal_deC"/>
    <property type="match status" value="1"/>
</dbReference>
<comment type="caution">
    <text evidence="8">The sequence shown here is derived from an EMBL/GenBank/DDBJ whole genome shotgun (WGS) entry which is preliminary data.</text>
</comment>
<dbReference type="GO" id="GO:0006520">
    <property type="term" value="P:amino acid metabolic process"/>
    <property type="evidence" value="ECO:0007669"/>
    <property type="project" value="InterPro"/>
</dbReference>
<name>A0A542XCX3_9MICO</name>
<keyword evidence="5 7" id="KW-0456">Lyase</keyword>
<dbReference type="PANTHER" id="PTHR45677">
    <property type="entry name" value="GLUTAMATE DECARBOXYLASE-RELATED"/>
    <property type="match status" value="1"/>
</dbReference>
<evidence type="ECO:0000313" key="9">
    <source>
        <dbReference type="Proteomes" id="UP000318336"/>
    </source>
</evidence>
<organism evidence="8 9">
    <name type="scientific">Barrientosiimonas humi</name>
    <dbReference type="NCBI Taxonomy" id="999931"/>
    <lineage>
        <taxon>Bacteria</taxon>
        <taxon>Bacillati</taxon>
        <taxon>Actinomycetota</taxon>
        <taxon>Actinomycetes</taxon>
        <taxon>Micrococcales</taxon>
        <taxon>Dermacoccaceae</taxon>
        <taxon>Barrientosiimonas</taxon>
    </lineage>
</organism>
<dbReference type="Gene3D" id="3.40.640.10">
    <property type="entry name" value="Type I PLP-dependent aspartate aminotransferase-like (Major domain)"/>
    <property type="match status" value="1"/>
</dbReference>
<dbReference type="Gene3D" id="3.90.1150.10">
    <property type="entry name" value="Aspartate Aminotransferase, domain 1"/>
    <property type="match status" value="1"/>
</dbReference>
<evidence type="ECO:0000256" key="5">
    <source>
        <dbReference type="ARBA" id="ARBA00023239"/>
    </source>
</evidence>
<dbReference type="PANTHER" id="PTHR45677:SF8">
    <property type="entry name" value="CYSTEINE SULFINIC ACID DECARBOXYLASE"/>
    <property type="match status" value="1"/>
</dbReference>
<dbReference type="RefSeq" id="WP_236022348.1">
    <property type="nucleotide sequence ID" value="NZ_CAJTBP010000001.1"/>
</dbReference>
<evidence type="ECO:0000256" key="7">
    <source>
        <dbReference type="RuleBase" id="RU000382"/>
    </source>
</evidence>
<protein>
    <submittedName>
        <fullName evidence="8">L-2,4-diaminobutyrate decarboxylase</fullName>
    </submittedName>
</protein>
<dbReference type="InterPro" id="IPR015422">
    <property type="entry name" value="PyrdxlP-dep_Trfase_small"/>
</dbReference>
<accession>A0A542XCX3</accession>
<dbReference type="GO" id="GO:0004058">
    <property type="term" value="F:aromatic-L-amino-acid decarboxylase activity"/>
    <property type="evidence" value="ECO:0007669"/>
    <property type="project" value="UniProtKB-ARBA"/>
</dbReference>
<feature type="modified residue" description="N6-(pyridoxal phosphate)lysine" evidence="6">
    <location>
        <position position="308"/>
    </location>
</feature>
<evidence type="ECO:0000256" key="1">
    <source>
        <dbReference type="ARBA" id="ARBA00001933"/>
    </source>
</evidence>
<evidence type="ECO:0000256" key="2">
    <source>
        <dbReference type="ARBA" id="ARBA00009533"/>
    </source>
</evidence>
<gene>
    <name evidence="8" type="ORF">FB554_1818</name>
</gene>
<dbReference type="PRINTS" id="PR00800">
    <property type="entry name" value="YHDCRBOXLASE"/>
</dbReference>
<sequence length="497" mass="53240">MSDAAPAAVPSLLFEDAVTDYRAAMHLAVDTVADLVASADRPYSGADPAALTQTVSAVDLDRPLGSVEAALGELRSVWLDSAVWFHHPRYLSHLNCPVLVSSLAADALASAVNTSMDTWDQSAAATQLERQVVAWTAQRIGFDGRADGIFTSGGTASNQQALTLARQDALERAGLPVAPEGFDRLRVLATDQSHFSVNLATRTLGLRPDAVVTVPTDETHRMEPTALRAQLDRLAEADLVPMAVVATAGTTDLGVVDPLVDVAAVCAAAGVWLHVDAAYGGGLLTSRRHRGRLAGIHLADSVTIDFHKTWFQPVAASAVLVRDGAALRHVAHHADYLNPVRTDPRRAAMPDQVGKSLQTTRRFDALKVWTSLRVEGADAIGAMLDRVIDLAGEVADLVEDDPRLRLAQRPALSTVLFRFEPEGTDPLEADRVADEVVTRLLLAGTAMIARTRLDGQVWLKLTLLNPRTSVDDVRAVLDEVCAVADDCARTELLEVAR</sequence>
<dbReference type="GO" id="GO:0030170">
    <property type="term" value="F:pyridoxal phosphate binding"/>
    <property type="evidence" value="ECO:0007669"/>
    <property type="project" value="InterPro"/>
</dbReference>
<keyword evidence="4 6" id="KW-0663">Pyridoxal phosphate</keyword>
<dbReference type="SUPFAM" id="SSF53383">
    <property type="entry name" value="PLP-dependent transferases"/>
    <property type="match status" value="1"/>
</dbReference>
<dbReference type="GO" id="GO:0019752">
    <property type="term" value="P:carboxylic acid metabolic process"/>
    <property type="evidence" value="ECO:0007669"/>
    <property type="project" value="InterPro"/>
</dbReference>
<keyword evidence="9" id="KW-1185">Reference proteome</keyword>